<name>A0A2A7AQM1_9FIRM</name>
<evidence type="ECO:0000313" key="5">
    <source>
        <dbReference type="Proteomes" id="UP000220157"/>
    </source>
</evidence>
<feature type="compositionally biased region" description="Polar residues" evidence="1">
    <location>
        <begin position="503"/>
        <end position="512"/>
    </location>
</feature>
<dbReference type="GO" id="GO:0019068">
    <property type="term" value="P:virion assembly"/>
    <property type="evidence" value="ECO:0007669"/>
    <property type="project" value="InterPro"/>
</dbReference>
<reference evidence="3" key="2">
    <citation type="submission" date="2017-07" db="EMBL/GenBank/DDBJ databases">
        <authorList>
            <person name="Sun Z.S."/>
            <person name="Albrecht U."/>
            <person name="Echele G."/>
            <person name="Lee C.C."/>
        </authorList>
    </citation>
    <scope>NUCLEOTIDE SEQUENCE</scope>
    <source>
        <strain evidence="2">CNCM I 4573</strain>
        <strain evidence="3">CNCM I 4575</strain>
    </source>
</reference>
<dbReference type="EMBL" id="NMTY01000015">
    <property type="protein sequence ID" value="PDX81426.1"/>
    <property type="molecule type" value="Genomic_DNA"/>
</dbReference>
<reference evidence="4 5" key="1">
    <citation type="journal article" date="2017" name="Front. Microbiol.">
        <title>New Insights into the Diversity of the Genus Faecalibacterium.</title>
        <authorList>
            <person name="Benevides L."/>
            <person name="Burman S."/>
            <person name="Martin R."/>
            <person name="Robert V."/>
            <person name="Thomas M."/>
            <person name="Miquel S."/>
            <person name="Chain F."/>
            <person name="Sokol H."/>
            <person name="Bermudez-Humaran L.G."/>
            <person name="Morrison M."/>
            <person name="Langella P."/>
            <person name="Azevedo V.A."/>
            <person name="Chatel J.M."/>
            <person name="Soares S."/>
        </authorList>
    </citation>
    <scope>NUCLEOTIDE SEQUENCE [LARGE SCALE GENOMIC DNA]</scope>
    <source>
        <strain evidence="2 5">CNCM I 4573</strain>
        <strain evidence="3 4">CNCM I 4575</strain>
    </source>
</reference>
<proteinExistence type="predicted"/>
<evidence type="ECO:0000313" key="4">
    <source>
        <dbReference type="Proteomes" id="UP000220005"/>
    </source>
</evidence>
<evidence type="ECO:0000313" key="3">
    <source>
        <dbReference type="EMBL" id="PDX81426.1"/>
    </source>
</evidence>
<dbReference type="InterPro" id="IPR006429">
    <property type="entry name" value="Phage_lambda_portal"/>
</dbReference>
<sequence length="512" mass="57820">MGWLDNIIGWISPEWGARREVWRQYMNEVRHYDAGDYSRLNSGWYASNQSAEVTDRYSRDTVRARARDLERNSDMMNSVVGPFVRNTVGSGYVLQSYMDDQDTAREIERLWKLWCKKQNCDVTGTQSFNQMLRMAVRRKKVDGGILFVKRYTDAGMVPFQLQIFEVDELDCNQLNTKEKGNRIVGGIEYNQYNRPVGYWFRQYALDGITMMEPIYVPAKDVIFYFSKRRPSQLREMSDMTQTITRIRDGNEFMTAVSVKQRIEACLSVFIKKSLPTSGLGRSQNAATGPRTSYDGKTLTPGMIRELNAGDDVYAVNPQGQATDASSFIKLFQRLIGAGQGLSYEATSRDMSQSNYSSTRQGLIEDGMTYVEDEELLLEVMDEIYETFVISVVLAGLIKAPGFWSNKQKFFQHKWVKDPKPWIDPAKEATATKIALQTGQKTFKQIAAENGTDWKTQVDDIAEVLQYAKEEHGIDLGGVILGQAVQQQTAPAQQTETPAAGSGADSSTPGKAE</sequence>
<evidence type="ECO:0000313" key="2">
    <source>
        <dbReference type="EMBL" id="PDX74155.1"/>
    </source>
</evidence>
<accession>A0A2A7AQM1</accession>
<feature type="compositionally biased region" description="Low complexity" evidence="1">
    <location>
        <begin position="486"/>
        <end position="499"/>
    </location>
</feature>
<dbReference type="GO" id="GO:0005198">
    <property type="term" value="F:structural molecule activity"/>
    <property type="evidence" value="ECO:0007669"/>
    <property type="project" value="InterPro"/>
</dbReference>
<dbReference type="Proteomes" id="UP000220157">
    <property type="component" value="Unassembled WGS sequence"/>
</dbReference>
<comment type="caution">
    <text evidence="3">The sequence shown here is derived from an EMBL/GenBank/DDBJ whole genome shotgun (WGS) entry which is preliminary data.</text>
</comment>
<dbReference type="Proteomes" id="UP000220005">
    <property type="component" value="Unassembled WGS sequence"/>
</dbReference>
<evidence type="ECO:0000256" key="1">
    <source>
        <dbReference type="SAM" id="MobiDB-lite"/>
    </source>
</evidence>
<gene>
    <name evidence="2" type="ORF">CGS56_14020</name>
    <name evidence="3" type="ORF">CGS58_06970</name>
</gene>
<dbReference type="RefSeq" id="WP_097786162.1">
    <property type="nucleotide sequence ID" value="NZ_NMTW01000053.1"/>
</dbReference>
<dbReference type="AlphaFoldDB" id="A0A2A7AQM1"/>
<protein>
    <submittedName>
        <fullName evidence="3">Phage portal protein</fullName>
    </submittedName>
</protein>
<dbReference type="NCBIfam" id="TIGR01539">
    <property type="entry name" value="portal_lambda"/>
    <property type="match status" value="1"/>
</dbReference>
<organism evidence="3 4">
    <name type="scientific">Faecalibacterium prausnitzii</name>
    <dbReference type="NCBI Taxonomy" id="853"/>
    <lineage>
        <taxon>Bacteria</taxon>
        <taxon>Bacillati</taxon>
        <taxon>Bacillota</taxon>
        <taxon>Clostridia</taxon>
        <taxon>Eubacteriales</taxon>
        <taxon>Oscillospiraceae</taxon>
        <taxon>Faecalibacterium</taxon>
    </lineage>
</organism>
<dbReference type="Pfam" id="PF05136">
    <property type="entry name" value="Phage_portal_2"/>
    <property type="match status" value="1"/>
</dbReference>
<feature type="region of interest" description="Disordered" evidence="1">
    <location>
        <begin position="486"/>
        <end position="512"/>
    </location>
</feature>
<dbReference type="EMBL" id="NMTW01000053">
    <property type="protein sequence ID" value="PDX74155.1"/>
    <property type="molecule type" value="Genomic_DNA"/>
</dbReference>